<comment type="caution">
    <text evidence="1">The sequence shown here is derived from an EMBL/GenBank/DDBJ whole genome shotgun (WGS) entry which is preliminary data.</text>
</comment>
<protein>
    <submittedName>
        <fullName evidence="1">Uncharacterized protein</fullName>
    </submittedName>
</protein>
<dbReference type="EMBL" id="CM044708">
    <property type="protein sequence ID" value="KAI5648780.1"/>
    <property type="molecule type" value="Genomic_DNA"/>
</dbReference>
<reference evidence="2" key="1">
    <citation type="journal article" date="2023" name="Nat. Plants">
        <title>Single-cell RNA sequencing provides a high-resolution roadmap for understanding the multicellular compartmentation of specialized metabolism.</title>
        <authorList>
            <person name="Sun S."/>
            <person name="Shen X."/>
            <person name="Li Y."/>
            <person name="Li Y."/>
            <person name="Wang S."/>
            <person name="Li R."/>
            <person name="Zhang H."/>
            <person name="Shen G."/>
            <person name="Guo B."/>
            <person name="Wei J."/>
            <person name="Xu J."/>
            <person name="St-Pierre B."/>
            <person name="Chen S."/>
            <person name="Sun C."/>
        </authorList>
    </citation>
    <scope>NUCLEOTIDE SEQUENCE [LARGE SCALE GENOMIC DNA]</scope>
</reference>
<accession>A0ACB9ZMX5</accession>
<gene>
    <name evidence="1" type="ORF">M9H77_34785</name>
</gene>
<keyword evidence="2" id="KW-1185">Reference proteome</keyword>
<evidence type="ECO:0000313" key="2">
    <source>
        <dbReference type="Proteomes" id="UP001060085"/>
    </source>
</evidence>
<proteinExistence type="predicted"/>
<dbReference type="Proteomes" id="UP001060085">
    <property type="component" value="Linkage Group LG08"/>
</dbReference>
<organism evidence="1 2">
    <name type="scientific">Catharanthus roseus</name>
    <name type="common">Madagascar periwinkle</name>
    <name type="synonym">Vinca rosea</name>
    <dbReference type="NCBI Taxonomy" id="4058"/>
    <lineage>
        <taxon>Eukaryota</taxon>
        <taxon>Viridiplantae</taxon>
        <taxon>Streptophyta</taxon>
        <taxon>Embryophyta</taxon>
        <taxon>Tracheophyta</taxon>
        <taxon>Spermatophyta</taxon>
        <taxon>Magnoliopsida</taxon>
        <taxon>eudicotyledons</taxon>
        <taxon>Gunneridae</taxon>
        <taxon>Pentapetalae</taxon>
        <taxon>asterids</taxon>
        <taxon>lamiids</taxon>
        <taxon>Gentianales</taxon>
        <taxon>Apocynaceae</taxon>
        <taxon>Rauvolfioideae</taxon>
        <taxon>Vinceae</taxon>
        <taxon>Catharanthinae</taxon>
        <taxon>Catharanthus</taxon>
    </lineage>
</organism>
<sequence length="663" mass="73927">MKLARAINGFVRQNAIQSQFPQHPSSPIDYTLYGHLLQKCADGGLVHQGKQLHSILVILSIVPDNFIASKLITFYSKTRHLREAHHVFDKIPEKNTFSWNALLIGYSLNNFHNETLELFSSFLYSGRRGMSAKPDSFTITCVLKALSGVSTDSVLAKMIHCYAAKCGFDSDIFVGNGLITYYSRCHDIVSARRTFDVMPERDLVSWNSMISGYSQGVFYEESKKLYRIMLDLVEVRPNQVTIVAILQACALSNDLLFGLEVHRYVIENQIQMDISLCNSIITFYAKCGSLDYARELFQEMSEKDDITYGALISGYMAHGFVNEAVSLFRKMRNPGLSVWNAVISGQVQNNQLEGVLDLVREMQVFNLKPNTVTVSSILPVVTSFSNIKVAKEIHAYTIRNNKDRDVHVATAIIDAYSKLGFINGAEIVFHKMKVRSVIIWTAIISAYAAHGYSERALSSFNEMLNYGIQPDSVTFTAVLAACAHTGLISEAQGIFQSLFNKYGIEPLVEHYACMVGVLSRAGKLSEAVKLVNEMPMEPNAKVWGALLSGASISGDLELGKVICSYLFELEPTNTGTYMLMANLYSKAGRWEEAQEVRGKMENIGLKKVAGSSWIETCRGLQCFTAGDVSNDRAEEIYSMLEGLIQLMKKEGCIVIEEFDEENS</sequence>
<name>A0ACB9ZMX5_CATRO</name>
<evidence type="ECO:0000313" key="1">
    <source>
        <dbReference type="EMBL" id="KAI5648780.1"/>
    </source>
</evidence>